<organism evidence="1 2">
    <name type="scientific">Kutzneria chonburiensis</name>
    <dbReference type="NCBI Taxonomy" id="1483604"/>
    <lineage>
        <taxon>Bacteria</taxon>
        <taxon>Bacillati</taxon>
        <taxon>Actinomycetota</taxon>
        <taxon>Actinomycetes</taxon>
        <taxon>Pseudonocardiales</taxon>
        <taxon>Pseudonocardiaceae</taxon>
        <taxon>Kutzneria</taxon>
    </lineage>
</organism>
<comment type="caution">
    <text evidence="1">The sequence shown here is derived from an EMBL/GenBank/DDBJ whole genome shotgun (WGS) entry which is preliminary data.</text>
</comment>
<reference evidence="1 2" key="1">
    <citation type="submission" date="2024-09" db="EMBL/GenBank/DDBJ databases">
        <authorList>
            <person name="Sun Q."/>
            <person name="Mori K."/>
        </authorList>
    </citation>
    <scope>NUCLEOTIDE SEQUENCE [LARGE SCALE GENOMIC DNA]</scope>
    <source>
        <strain evidence="1 2">TBRC 1432</strain>
    </source>
</reference>
<dbReference type="RefSeq" id="WP_273943983.1">
    <property type="nucleotide sequence ID" value="NZ_CP097263.1"/>
</dbReference>
<dbReference type="Proteomes" id="UP001589810">
    <property type="component" value="Unassembled WGS sequence"/>
</dbReference>
<evidence type="ECO:0000313" key="1">
    <source>
        <dbReference type="EMBL" id="MFC0548550.1"/>
    </source>
</evidence>
<keyword evidence="2" id="KW-1185">Reference proteome</keyword>
<accession>A0ABV6N920</accession>
<gene>
    <name evidence="1" type="ORF">ACFFH7_44085</name>
</gene>
<protein>
    <recommendedName>
        <fullName evidence="3">DUF4129 domain-containing protein</fullName>
    </recommendedName>
</protein>
<name>A0ABV6N920_9PSEU</name>
<evidence type="ECO:0000313" key="2">
    <source>
        <dbReference type="Proteomes" id="UP001589810"/>
    </source>
</evidence>
<evidence type="ECO:0008006" key="3">
    <source>
        <dbReference type="Google" id="ProtNLM"/>
    </source>
</evidence>
<dbReference type="EMBL" id="JBHLUD010000016">
    <property type="protein sequence ID" value="MFC0548550.1"/>
    <property type="molecule type" value="Genomic_DNA"/>
</dbReference>
<sequence length="153" mass="16656">MTWLVTGVTAALALIVQYVIIGVPLMPWALLITVVVAALAFLGTRLLPPVDPSWQPLPAGGSAPIATHASSLGARLADAESDQHRFANRVRPRLRTLALGRIRRHPGYEDVDLADPRARELLGNDLHRLLTDPAATLPNPVRFAELLTRLEEL</sequence>
<proteinExistence type="predicted"/>